<proteinExistence type="predicted"/>
<dbReference type="RefSeq" id="WP_078980061.1">
    <property type="nucleotide sequence ID" value="NZ_MWQN01000002.1"/>
</dbReference>
<dbReference type="Proteomes" id="UP000190037">
    <property type="component" value="Unassembled WGS sequence"/>
</dbReference>
<dbReference type="EMBL" id="MWQN01000002">
    <property type="protein sequence ID" value="OPC78857.1"/>
    <property type="molecule type" value="Genomic_DNA"/>
</dbReference>
<evidence type="ECO:0000313" key="2">
    <source>
        <dbReference type="EMBL" id="OPC78857.1"/>
    </source>
</evidence>
<evidence type="ECO:0000313" key="3">
    <source>
        <dbReference type="Proteomes" id="UP000190037"/>
    </source>
</evidence>
<feature type="domain" description="PPM-type phosphatase" evidence="1">
    <location>
        <begin position="25"/>
        <end position="266"/>
    </location>
</feature>
<dbReference type="Gene3D" id="3.60.40.10">
    <property type="entry name" value="PPM-type phosphatase domain"/>
    <property type="match status" value="1"/>
</dbReference>
<accession>A0A1T3NPP3</accession>
<name>A0A1T3NPP3_9ACTN</name>
<comment type="caution">
    <text evidence="2">The sequence shown here is derived from an EMBL/GenBank/DDBJ whole genome shotgun (WGS) entry which is preliminary data.</text>
</comment>
<dbReference type="PROSITE" id="PS51746">
    <property type="entry name" value="PPM_2"/>
    <property type="match status" value="1"/>
</dbReference>
<protein>
    <recommendedName>
        <fullName evidence="1">PPM-type phosphatase domain-containing protein</fullName>
    </recommendedName>
</protein>
<dbReference type="SMART" id="SM00331">
    <property type="entry name" value="PP2C_SIG"/>
    <property type="match status" value="1"/>
</dbReference>
<keyword evidence="3" id="KW-1185">Reference proteome</keyword>
<sequence>MFERRRQDPGGTDGVGFTAGPVRVVAAAGSVVGTRYRANFDVFGLDPDLRLAAVVDGMGDGPGSTAAGRIAMTGFTEAVRRAVRGGGAAGPAALRAGVAGIQDRVLAAARDLDGVTGCTLTALVANAGAGSDPEAAAWLVQIGDSRVYRLRAGYLELLTGDHTEAWLGAVYGWYAADSPQAAAARYRLGRYLGHPGRPEPDVLNVTLRPGDVYLLCTDGVAEQVDYRTLGRLLAAPGAPAGIVDRLLTATLDAGGHDNATAVVLRVRESAAGSTP</sequence>
<evidence type="ECO:0000259" key="1">
    <source>
        <dbReference type="PROSITE" id="PS51746"/>
    </source>
</evidence>
<dbReference type="InterPro" id="IPR036457">
    <property type="entry name" value="PPM-type-like_dom_sf"/>
</dbReference>
<dbReference type="AlphaFoldDB" id="A0A1T3NPP3"/>
<dbReference type="SUPFAM" id="SSF81606">
    <property type="entry name" value="PP2C-like"/>
    <property type="match status" value="1"/>
</dbReference>
<dbReference type="OrthoDB" id="9801841at2"/>
<organism evidence="2 3">
    <name type="scientific">Embleya scabrispora</name>
    <dbReference type="NCBI Taxonomy" id="159449"/>
    <lineage>
        <taxon>Bacteria</taxon>
        <taxon>Bacillati</taxon>
        <taxon>Actinomycetota</taxon>
        <taxon>Actinomycetes</taxon>
        <taxon>Kitasatosporales</taxon>
        <taxon>Streptomycetaceae</taxon>
        <taxon>Embleya</taxon>
    </lineage>
</organism>
<reference evidence="2 3" key="1">
    <citation type="submission" date="2017-03" db="EMBL/GenBank/DDBJ databases">
        <title>Draft genome sequence of Streptomyces scabrisporus NF3, endophyte isolated from Amphipterygium adstringens.</title>
        <authorList>
            <person name="Vazquez M."/>
            <person name="Ceapa C.D."/>
            <person name="Rodriguez Luna D."/>
            <person name="Sanchez Esquivel S."/>
        </authorList>
    </citation>
    <scope>NUCLEOTIDE SEQUENCE [LARGE SCALE GENOMIC DNA]</scope>
    <source>
        <strain evidence="2 3">NF3</strain>
    </source>
</reference>
<dbReference type="Pfam" id="PF13672">
    <property type="entry name" value="PP2C_2"/>
    <property type="match status" value="1"/>
</dbReference>
<dbReference type="SMART" id="SM00332">
    <property type="entry name" value="PP2Cc"/>
    <property type="match status" value="1"/>
</dbReference>
<dbReference type="STRING" id="159449.B4N89_32515"/>
<dbReference type="InterPro" id="IPR001932">
    <property type="entry name" value="PPM-type_phosphatase-like_dom"/>
</dbReference>
<gene>
    <name evidence="2" type="ORF">B4N89_32515</name>
</gene>